<dbReference type="EMBL" id="BARU01012051">
    <property type="protein sequence ID" value="GAH36457.1"/>
    <property type="molecule type" value="Genomic_DNA"/>
</dbReference>
<gene>
    <name evidence="2" type="ORF">S03H2_22391</name>
</gene>
<accession>X1EV89</accession>
<evidence type="ECO:0000256" key="1">
    <source>
        <dbReference type="SAM" id="MobiDB-lite"/>
    </source>
</evidence>
<feature type="region of interest" description="Disordered" evidence="1">
    <location>
        <begin position="1"/>
        <end position="22"/>
    </location>
</feature>
<proteinExistence type="predicted"/>
<organism evidence="2">
    <name type="scientific">marine sediment metagenome</name>
    <dbReference type="NCBI Taxonomy" id="412755"/>
    <lineage>
        <taxon>unclassified sequences</taxon>
        <taxon>metagenomes</taxon>
        <taxon>ecological metagenomes</taxon>
    </lineage>
</organism>
<evidence type="ECO:0000313" key="2">
    <source>
        <dbReference type="EMBL" id="GAH36457.1"/>
    </source>
</evidence>
<name>X1EV89_9ZZZZ</name>
<comment type="caution">
    <text evidence="2">The sequence shown here is derived from an EMBL/GenBank/DDBJ whole genome shotgun (WGS) entry which is preliminary data.</text>
</comment>
<feature type="non-terminal residue" evidence="2">
    <location>
        <position position="1"/>
    </location>
</feature>
<protein>
    <submittedName>
        <fullName evidence="2">Uncharacterized protein</fullName>
    </submittedName>
</protein>
<reference evidence="2" key="1">
    <citation type="journal article" date="2014" name="Front. Microbiol.">
        <title>High frequency of phylogenetically diverse reductive dehalogenase-homologous genes in deep subseafloor sedimentary metagenomes.</title>
        <authorList>
            <person name="Kawai M."/>
            <person name="Futagami T."/>
            <person name="Toyoda A."/>
            <person name="Takaki Y."/>
            <person name="Nishi S."/>
            <person name="Hori S."/>
            <person name="Arai W."/>
            <person name="Tsubouchi T."/>
            <person name="Morono Y."/>
            <person name="Uchiyama I."/>
            <person name="Ito T."/>
            <person name="Fujiyama A."/>
            <person name="Inagaki F."/>
            <person name="Takami H."/>
        </authorList>
    </citation>
    <scope>NUCLEOTIDE SEQUENCE</scope>
    <source>
        <strain evidence="2">Expedition CK06-06</strain>
    </source>
</reference>
<dbReference type="AlphaFoldDB" id="X1EV89"/>
<sequence>QKTKIQGARFGSELDQKEGSIPTTRLYSRSSQATHYLIASNI</sequence>